<dbReference type="SUPFAM" id="SSF51905">
    <property type="entry name" value="FAD/NAD(P)-binding domain"/>
    <property type="match status" value="1"/>
</dbReference>
<dbReference type="InterPro" id="IPR036188">
    <property type="entry name" value="FAD/NAD-bd_sf"/>
</dbReference>
<accession>A0A011RBD5</accession>
<dbReference type="Pfam" id="PF01593">
    <property type="entry name" value="Amino_oxidase"/>
    <property type="match status" value="1"/>
</dbReference>
<dbReference type="AlphaFoldDB" id="A0A011RBD5"/>
<dbReference type="Gene3D" id="3.50.50.60">
    <property type="entry name" value="FAD/NAD(P)-binding domain"/>
    <property type="match status" value="1"/>
</dbReference>
<keyword evidence="3" id="KW-1185">Reference proteome</keyword>
<sequence>MPSTQRIAVVGSGISGLASAWLLAQKHQVTLYEAGDALGGHTNTVDVTLDGVCHPVDTGFLVYNTRTYPNLTAMFAHLGVASVESEMSFAVSLDEPRLEWAGSSLATVFGQKRNLLRPDFWRMLSDIVRFNRESVAWLDRHGEDSLSLRDFLAAGGYSRPFAEWYLLPMAAAIWSCPAGQMLDYPLASFVRFCRNHGLLQVFDRPLWRTVRGGGRQYVNKLAACLDDVRLATPVRAIERTLGRPAQGLIVRTDAAVERYDQVVLACHSDQALAVLGKAATLAERRLLGAIRYAPNRAVLHSDAALLPRSPALWSAWNYLAGGQELDRHPVSVSYLINRLQPLPFATPVVVTLNPQRQPARERVIAEFDYEHPIFDRAAIAAQRELPAVSGAHGVWFCGAWNGYGFHEDGLKSALQVANALGCHAPWQGVDAALRGRPAAARIEELAA</sequence>
<dbReference type="FunFam" id="1.10.405.20:FF:000001">
    <property type="entry name" value="Amine oxidase"/>
    <property type="match status" value="1"/>
</dbReference>
<evidence type="ECO:0000313" key="3">
    <source>
        <dbReference type="Proteomes" id="UP000022141"/>
    </source>
</evidence>
<dbReference type="PANTHER" id="PTHR42923:SF17">
    <property type="entry name" value="AMINE OXIDASE DOMAIN-CONTAINING PROTEIN"/>
    <property type="match status" value="1"/>
</dbReference>
<gene>
    <name evidence="2" type="ORF">AW11_02099</name>
</gene>
<evidence type="ECO:0000259" key="1">
    <source>
        <dbReference type="Pfam" id="PF01593"/>
    </source>
</evidence>
<dbReference type="STRING" id="1454004.AW11_02099"/>
<organism evidence="2 3">
    <name type="scientific">Accumulibacter regalis</name>
    <dbReference type="NCBI Taxonomy" id="522306"/>
    <lineage>
        <taxon>Bacteria</taxon>
        <taxon>Pseudomonadati</taxon>
        <taxon>Pseudomonadota</taxon>
        <taxon>Betaproteobacteria</taxon>
        <taxon>Candidatus Accumulibacter</taxon>
    </lineage>
</organism>
<reference evidence="2" key="1">
    <citation type="submission" date="2014-02" db="EMBL/GenBank/DDBJ databases">
        <title>Expanding our view of genomic diversity in Candidatus Accumulibacter clades.</title>
        <authorList>
            <person name="Skennerton C.T."/>
            <person name="Barr J.J."/>
            <person name="Slater F.R."/>
            <person name="Bond P.L."/>
            <person name="Tyson G.W."/>
        </authorList>
    </citation>
    <scope>NUCLEOTIDE SEQUENCE [LARGE SCALE GENOMIC DNA]</scope>
</reference>
<comment type="caution">
    <text evidence="2">The sequence shown here is derived from an EMBL/GenBank/DDBJ whole genome shotgun (WGS) entry which is preliminary data.</text>
</comment>
<protein>
    <submittedName>
        <fullName evidence="2">Protoporphyrinogen oxidase</fullName>
    </submittedName>
</protein>
<evidence type="ECO:0000313" key="2">
    <source>
        <dbReference type="EMBL" id="EXI88479.1"/>
    </source>
</evidence>
<name>A0A011RBD5_ACCRE</name>
<dbReference type="PANTHER" id="PTHR42923">
    <property type="entry name" value="PROTOPORPHYRINOGEN OXIDASE"/>
    <property type="match status" value="1"/>
</dbReference>
<dbReference type="PATRIC" id="fig|1454004.3.peg.2172"/>
<dbReference type="EMBL" id="JEMY01000026">
    <property type="protein sequence ID" value="EXI88479.1"/>
    <property type="molecule type" value="Genomic_DNA"/>
</dbReference>
<dbReference type="Proteomes" id="UP000022141">
    <property type="component" value="Unassembled WGS sequence"/>
</dbReference>
<dbReference type="InterPro" id="IPR050464">
    <property type="entry name" value="Zeta_carotene_desat/Oxidored"/>
</dbReference>
<dbReference type="InterPro" id="IPR002937">
    <property type="entry name" value="Amino_oxidase"/>
</dbReference>
<proteinExistence type="predicted"/>
<dbReference type="eggNOG" id="COG2907">
    <property type="taxonomic scope" value="Bacteria"/>
</dbReference>
<feature type="domain" description="Amine oxidase" evidence="1">
    <location>
        <begin position="14"/>
        <end position="276"/>
    </location>
</feature>
<dbReference type="GO" id="GO:0016491">
    <property type="term" value="F:oxidoreductase activity"/>
    <property type="evidence" value="ECO:0007669"/>
    <property type="project" value="InterPro"/>
</dbReference>